<dbReference type="InterPro" id="IPR007094">
    <property type="entry name" value="RNA-dir_pol_PSvirus"/>
</dbReference>
<name>C6GZ77_9VIRU</name>
<keyword evidence="7" id="KW-0693">Viral RNA replication</keyword>
<keyword evidence="5" id="KW-0347">Helicase</keyword>
<dbReference type="EMBL" id="FN377573">
    <property type="protein sequence ID" value="CAY32622.1"/>
    <property type="molecule type" value="Genomic_RNA"/>
</dbReference>
<evidence type="ECO:0000256" key="6">
    <source>
        <dbReference type="ARBA" id="ARBA00022840"/>
    </source>
</evidence>
<feature type="domain" description="RdRp catalytic" evidence="9">
    <location>
        <begin position="1201"/>
        <end position="1308"/>
    </location>
</feature>
<keyword evidence="6" id="KW-0547">Nucleotide-binding</keyword>
<keyword evidence="6" id="KW-0067">ATP-binding</keyword>
<reference evidence="12" key="1">
    <citation type="submission" date="2009-04" db="EMBL/GenBank/DDBJ databases">
        <title>Some properties of Fig latent virus 1, a new member of the family Flexiviridae.</title>
        <authorList>
            <person name="Gattoni G."/>
            <person name="Minafra A."/>
            <person name="Castellano M.A."/>
            <person name="De Stradis A."/>
            <person name="Boscia D."/>
            <person name="El Beaino T."/>
            <person name="Digiaro M."/>
            <person name="Martelli G.P."/>
        </authorList>
    </citation>
    <scope>NUCLEOTIDE SEQUENCE</scope>
    <source>
        <strain evidence="12">F5p5</strain>
    </source>
</reference>
<dbReference type="GO" id="GO:0016787">
    <property type="term" value="F:hydrolase activity"/>
    <property type="evidence" value="ECO:0007669"/>
    <property type="project" value="UniProtKB-KW"/>
</dbReference>
<keyword evidence="2" id="KW-0808">Transferase</keyword>
<dbReference type="InterPro" id="IPR005123">
    <property type="entry name" value="Oxoglu/Fe-dep_dioxygenase_dom"/>
</dbReference>
<dbReference type="GO" id="GO:0005524">
    <property type="term" value="F:ATP binding"/>
    <property type="evidence" value="ECO:0007669"/>
    <property type="project" value="UniProtKB-KW"/>
</dbReference>
<keyword evidence="4" id="KW-0378">Hydrolase</keyword>
<evidence type="ECO:0000256" key="2">
    <source>
        <dbReference type="ARBA" id="ARBA00022679"/>
    </source>
</evidence>
<dbReference type="SUPFAM" id="SSF56672">
    <property type="entry name" value="DNA/RNA polymerases"/>
    <property type="match status" value="1"/>
</dbReference>
<dbReference type="Gene3D" id="2.60.120.590">
    <property type="entry name" value="Alpha-ketoglutarate-dependent dioxygenase AlkB-like"/>
    <property type="match status" value="1"/>
</dbReference>
<evidence type="ECO:0000259" key="10">
    <source>
        <dbReference type="PROSITE" id="PS51471"/>
    </source>
</evidence>
<comment type="catalytic activity">
    <reaction evidence="8">
        <text>ATP + H2O = ADP + phosphate + H(+)</text>
        <dbReference type="Rhea" id="RHEA:13065"/>
        <dbReference type="ChEBI" id="CHEBI:15377"/>
        <dbReference type="ChEBI" id="CHEBI:15378"/>
        <dbReference type="ChEBI" id="CHEBI:30616"/>
        <dbReference type="ChEBI" id="CHEBI:43474"/>
        <dbReference type="ChEBI" id="CHEBI:456216"/>
        <dbReference type="EC" id="3.6.4.13"/>
    </reaction>
</comment>
<dbReference type="GO" id="GO:0003724">
    <property type="term" value="F:RNA helicase activity"/>
    <property type="evidence" value="ECO:0007669"/>
    <property type="project" value="UniProtKB-EC"/>
</dbReference>
<keyword evidence="1" id="KW-0696">RNA-directed RNA polymerase</keyword>
<evidence type="ECO:0000256" key="8">
    <source>
        <dbReference type="ARBA" id="ARBA00047984"/>
    </source>
</evidence>
<evidence type="ECO:0000256" key="4">
    <source>
        <dbReference type="ARBA" id="ARBA00022801"/>
    </source>
</evidence>
<evidence type="ECO:0000256" key="7">
    <source>
        <dbReference type="ARBA" id="ARBA00022953"/>
    </source>
</evidence>
<dbReference type="GO" id="GO:0003968">
    <property type="term" value="F:RNA-directed RNA polymerase activity"/>
    <property type="evidence" value="ECO:0007669"/>
    <property type="project" value="UniProtKB-KW"/>
</dbReference>
<dbReference type="InterPro" id="IPR027351">
    <property type="entry name" value="(+)RNA_virus_helicase_core_dom"/>
</dbReference>
<dbReference type="SUPFAM" id="SSF52540">
    <property type="entry name" value="P-loop containing nucleoside triphosphate hydrolases"/>
    <property type="match status" value="1"/>
</dbReference>
<evidence type="ECO:0000313" key="12">
    <source>
        <dbReference type="EMBL" id="CAY32622.1"/>
    </source>
</evidence>
<dbReference type="InterPro" id="IPR037151">
    <property type="entry name" value="AlkB-like_sf"/>
</dbReference>
<protein>
    <submittedName>
        <fullName evidence="12">Replicase</fullName>
    </submittedName>
</protein>
<dbReference type="GO" id="GO:0006351">
    <property type="term" value="P:DNA-templated transcription"/>
    <property type="evidence" value="ECO:0007669"/>
    <property type="project" value="InterPro"/>
</dbReference>
<dbReference type="SUPFAM" id="SSF51197">
    <property type="entry name" value="Clavaminate synthase-like"/>
    <property type="match status" value="1"/>
</dbReference>
<dbReference type="PROSITE" id="PS51657">
    <property type="entry name" value="PSRV_HELICASE"/>
    <property type="match status" value="1"/>
</dbReference>
<dbReference type="InterPro" id="IPR043502">
    <property type="entry name" value="DNA/RNA_pol_sf"/>
</dbReference>
<evidence type="ECO:0000259" key="9">
    <source>
        <dbReference type="PROSITE" id="PS50507"/>
    </source>
</evidence>
<dbReference type="InterPro" id="IPR027417">
    <property type="entry name" value="P-loop_NTPase"/>
</dbReference>
<accession>C6GZ77</accession>
<evidence type="ECO:0000256" key="5">
    <source>
        <dbReference type="ARBA" id="ARBA00022806"/>
    </source>
</evidence>
<feature type="domain" description="Fe2OG dioxygenase" evidence="10">
    <location>
        <begin position="323"/>
        <end position="415"/>
    </location>
</feature>
<evidence type="ECO:0000256" key="1">
    <source>
        <dbReference type="ARBA" id="ARBA00022484"/>
    </source>
</evidence>
<organism evidence="12">
    <name type="scientific">Fig latent virus 1</name>
    <dbReference type="NCBI Taxonomy" id="641245"/>
    <lineage>
        <taxon>Viruses</taxon>
        <taxon>Riboviria</taxon>
        <taxon>Orthornavirae</taxon>
        <taxon>Kitrinoviricota</taxon>
        <taxon>Alsuviricetes</taxon>
        <taxon>Tymovirales</taxon>
        <taxon>Betaflexiviridae</taxon>
        <taxon>Trivirinae</taxon>
        <taxon>Trichovirus</taxon>
    </lineage>
</organism>
<dbReference type="PROSITE" id="PS51471">
    <property type="entry name" value="FE2OG_OXY"/>
    <property type="match status" value="1"/>
</dbReference>
<dbReference type="Pfam" id="PF01443">
    <property type="entry name" value="Viral_helicase1"/>
    <property type="match status" value="1"/>
</dbReference>
<evidence type="ECO:0000256" key="3">
    <source>
        <dbReference type="ARBA" id="ARBA00022695"/>
    </source>
</evidence>
<feature type="non-terminal residue" evidence="12">
    <location>
        <position position="1"/>
    </location>
</feature>
<evidence type="ECO:0000259" key="11">
    <source>
        <dbReference type="PROSITE" id="PS51657"/>
    </source>
</evidence>
<dbReference type="Pfam" id="PF00978">
    <property type="entry name" value="RdRP_2"/>
    <property type="match status" value="1"/>
</dbReference>
<feature type="domain" description="(+)RNA virus helicase C-terminal" evidence="11">
    <location>
        <begin position="614"/>
        <end position="909"/>
    </location>
</feature>
<keyword evidence="3" id="KW-0548">Nucleotidyltransferase</keyword>
<dbReference type="Gene3D" id="3.40.50.300">
    <property type="entry name" value="P-loop containing nucleotide triphosphate hydrolases"/>
    <property type="match status" value="1"/>
</dbReference>
<sequence length="1419" mass="161216">ATCAYHFNRNVPMIRKLLGVALKSRLGIRLYRARSIVRAVCWNFALARGRQDHMLDQASDSLVVSILTSHKDVSDYFFFRDIPRRVWVVRDLCARIQKGMDGWASIPLKKTIQDWLCDHSLGLCERLNLVDDFERKLMRLKDIELDLDLEPFIRKPESVLESFDSLWGLDAPSSTLDRPAEPYTGYFISLRYRVDLRGFLERVERYMHRRSNPTFAGHLGPILPICYPMPDKVMAEAVTVSSTEPTEPELDTSQPPRDRIPYPSLMRRLHRPAFILQPDYPPHRSGSWRVAPSSKRCFSYGHAPSITESRVADALEEIFMRPMAQSMLYQVYDQDASIGFHADDEECYDLSDNPVLTINTKGFAKFMCRDDRGEVSFDLVPGSCLLMPNDYQTRGKHSVRSCSAGRTSTTFRIQRRDVPKGKVSKGLTNDQPAPKEQLTQQDFENLSLDDQVSLCMPYSCFFKCLASEKDDVSAILLQCSEYLWSVYQNRGTSVATALRICKDMGYSVQILEGLKITKSDSEGLLKIKLENGHYELVKDFSAFDSLTQNKKKKRESSGAKLDLGSLKVSDGFYSQISFKALKVAAEKLVVSLLDGTSGIISQGVRGEGFRIVPGAKSEQTALDIIRRAEDTTKDIVTILGFAGSGKSHGLQQRINAEGKPQGILLLSPRRQLMEDWVKKCPKLSCKTFEAGLKDDLRAYGCVVLDELSLFPNGYLDLLIIKANLLGHQKLQIVVVGDPIQARYYSKDDQHRLYKEHEIDRLGEVNYGLWTHRLPSRLADKLSVETTSECPGTEVVVHNSLPEARAAARKKNQEIEVILCASREEKKSFEDNTLTFGESQGLTFDFGLISLSEEARLSSDQQILVAVTRFRKGFGFIYNAKGDYKIFARNCKGLLLRILGKPKVSIDYLMNMTKSKLKINKLGGVGAGLDERDRELRLAGDPWLKGQIFLGQRVNMVSETEALVEEQLSTHKIHLPISTEKLITLNMGFSKSKYCREIKTRSGASNQILEEDRGRGSTDLPQPCLVESRYLNHSSKDDVTFWAAVVKRLRFAKPEKNYRKYLLAKHRGDAMLRAFLELVPLKPIQSNLLLSEAEADFEEKKLQKSAAMDSLPFNRSDPDAAADLVKVLFEKPAFAQIWKRFVLAKAGQTIACFHHRILLRFAPMCRYIEKVFSLQCPSNIYVHQKKNFDVLEAFVRDHFSGDLCVESDYEAFDTSQDASTLAFEVALMEHLKIPSHYIDDYIVMKTTLGCKMGSLAIMRFTGEFCTFLFNTFANISFTSMRYVIPRGTPLLFAGDDMCALRNLKLRSEYNDTLDKLTLRAKVCRTSKPLFCGWRLTKWGLYKEPILVLERLLISIERGTLTDTINSYFLEFKYAYDKGGNLEDIMDEGQLDAHHRCVRIFLRHQNLLHDLNYSTLHEGLD</sequence>
<dbReference type="PROSITE" id="PS50507">
    <property type="entry name" value="RDRP_SSRNA_POS"/>
    <property type="match status" value="1"/>
</dbReference>
<dbReference type="GO" id="GO:0039694">
    <property type="term" value="P:viral RNA genome replication"/>
    <property type="evidence" value="ECO:0007669"/>
    <property type="project" value="InterPro"/>
</dbReference>
<dbReference type="GO" id="GO:0003723">
    <property type="term" value="F:RNA binding"/>
    <property type="evidence" value="ECO:0007669"/>
    <property type="project" value="InterPro"/>
</dbReference>
<dbReference type="InterPro" id="IPR001788">
    <property type="entry name" value="RNA-dep_RNA_pol_alsuvir"/>
</dbReference>
<proteinExistence type="predicted"/>